<proteinExistence type="predicted"/>
<dbReference type="AlphaFoldDB" id="A0AAX2EZD0"/>
<protein>
    <submittedName>
        <fullName evidence="1">Uncharacterized protein</fullName>
    </submittedName>
</protein>
<evidence type="ECO:0000313" key="4">
    <source>
        <dbReference type="Proteomes" id="UP000199173"/>
    </source>
</evidence>
<dbReference type="GeneID" id="66395290"/>
<dbReference type="EMBL" id="FOYJ01000016">
    <property type="protein sequence ID" value="SFR26318.1"/>
    <property type="molecule type" value="Genomic_DNA"/>
</dbReference>
<dbReference type="Proteomes" id="UP000198760">
    <property type="component" value="Unassembled WGS sequence"/>
</dbReference>
<dbReference type="Proteomes" id="UP000199173">
    <property type="component" value="Unassembled WGS sequence"/>
</dbReference>
<dbReference type="EMBL" id="FPAV01000019">
    <property type="protein sequence ID" value="SFU16836.1"/>
    <property type="molecule type" value="Genomic_DNA"/>
</dbReference>
<organism evidence="1 4">
    <name type="scientific">Kosakonia radicincitans</name>
    <dbReference type="NCBI Taxonomy" id="283686"/>
    <lineage>
        <taxon>Bacteria</taxon>
        <taxon>Pseudomonadati</taxon>
        <taxon>Pseudomonadota</taxon>
        <taxon>Gammaproteobacteria</taxon>
        <taxon>Enterobacterales</taxon>
        <taxon>Enterobacteriaceae</taxon>
        <taxon>Kosakonia</taxon>
    </lineage>
</organism>
<comment type="caution">
    <text evidence="1">The sequence shown here is derived from an EMBL/GenBank/DDBJ whole genome shotgun (WGS) entry which is preliminary data.</text>
</comment>
<accession>A0AAX2EZD0</accession>
<reference evidence="3 4" key="1">
    <citation type="submission" date="2016-10" db="EMBL/GenBank/DDBJ databases">
        <authorList>
            <person name="Varghese N."/>
            <person name="Submissions S."/>
        </authorList>
    </citation>
    <scope>NUCLEOTIDE SEQUENCE [LARGE SCALE GENOMIC DNA]</scope>
    <source>
        <strain evidence="2 3">NFIX06</strain>
        <strain evidence="1 4">NFIX08</strain>
    </source>
</reference>
<evidence type="ECO:0000313" key="1">
    <source>
        <dbReference type="EMBL" id="SFR26318.1"/>
    </source>
</evidence>
<dbReference type="RefSeq" id="WP_072441258.1">
    <property type="nucleotide sequence ID" value="NZ_CP040393.1"/>
</dbReference>
<evidence type="ECO:0000313" key="3">
    <source>
        <dbReference type="Proteomes" id="UP000198760"/>
    </source>
</evidence>
<gene>
    <name evidence="2" type="ORF">SAMN03159428_04944</name>
    <name evidence="1" type="ORF">SAMN03159514_04931</name>
</gene>
<name>A0AAX2EZD0_9ENTR</name>
<sequence>MKDEVTFSLSYEQLTTITERYIKTCVQNATGASGREAEAEMDWARATLDYWYLLTQAGNAPDAVVEADRLRMTEIIWRAASEEERACRQ</sequence>
<keyword evidence="3" id="KW-1185">Reference proteome</keyword>
<evidence type="ECO:0000313" key="2">
    <source>
        <dbReference type="EMBL" id="SFU16836.1"/>
    </source>
</evidence>